<evidence type="ECO:0000313" key="1">
    <source>
        <dbReference type="EMBL" id="CAI8029849.1"/>
    </source>
</evidence>
<evidence type="ECO:0000313" key="2">
    <source>
        <dbReference type="Proteomes" id="UP001174909"/>
    </source>
</evidence>
<dbReference type="EMBL" id="CASHTH010002440">
    <property type="protein sequence ID" value="CAI8029849.1"/>
    <property type="molecule type" value="Genomic_DNA"/>
</dbReference>
<reference evidence="1" key="1">
    <citation type="submission" date="2023-03" db="EMBL/GenBank/DDBJ databases">
        <authorList>
            <person name="Steffen K."/>
            <person name="Cardenas P."/>
        </authorList>
    </citation>
    <scope>NUCLEOTIDE SEQUENCE</scope>
</reference>
<dbReference type="Proteomes" id="UP001174909">
    <property type="component" value="Unassembled WGS sequence"/>
</dbReference>
<sequence length="36" mass="4138">MCPKCKTLSRFCNLVLLQGSSIFEFRARKQSFVGIE</sequence>
<keyword evidence="2" id="KW-1185">Reference proteome</keyword>
<organism evidence="1 2">
    <name type="scientific">Geodia barretti</name>
    <name type="common">Barrett's horny sponge</name>
    <dbReference type="NCBI Taxonomy" id="519541"/>
    <lineage>
        <taxon>Eukaryota</taxon>
        <taxon>Metazoa</taxon>
        <taxon>Porifera</taxon>
        <taxon>Demospongiae</taxon>
        <taxon>Heteroscleromorpha</taxon>
        <taxon>Tetractinellida</taxon>
        <taxon>Astrophorina</taxon>
        <taxon>Geodiidae</taxon>
        <taxon>Geodia</taxon>
    </lineage>
</organism>
<proteinExistence type="predicted"/>
<accession>A0AA35SHR5</accession>
<name>A0AA35SHR5_GEOBA</name>
<gene>
    <name evidence="1" type="ORF">GBAR_LOCUS16935</name>
</gene>
<comment type="caution">
    <text evidence="1">The sequence shown here is derived from an EMBL/GenBank/DDBJ whole genome shotgun (WGS) entry which is preliminary data.</text>
</comment>
<dbReference type="AlphaFoldDB" id="A0AA35SHR5"/>
<protein>
    <submittedName>
        <fullName evidence="1">Uncharacterized protein</fullName>
    </submittedName>
</protein>